<evidence type="ECO:0000256" key="6">
    <source>
        <dbReference type="ARBA" id="ARBA00022723"/>
    </source>
</evidence>
<dbReference type="Gene3D" id="3.90.460.10">
    <property type="entry name" value="Ferredoxin thioredoxin reductase catalytic beta subunit"/>
    <property type="match status" value="1"/>
</dbReference>
<dbReference type="Pfam" id="PF02943">
    <property type="entry name" value="FeThRed_B"/>
    <property type="match status" value="1"/>
</dbReference>
<evidence type="ECO:0000256" key="9">
    <source>
        <dbReference type="ARBA" id="ARBA00023014"/>
    </source>
</evidence>
<accession>A0AAE3HCA8</accession>
<evidence type="ECO:0000256" key="1">
    <source>
        <dbReference type="ARBA" id="ARBA00001966"/>
    </source>
</evidence>
<evidence type="ECO:0000256" key="5">
    <source>
        <dbReference type="ARBA" id="ARBA00022485"/>
    </source>
</evidence>
<evidence type="ECO:0000313" key="14">
    <source>
        <dbReference type="EMBL" id="MCQ6963640.1"/>
    </source>
</evidence>
<dbReference type="GO" id="GO:0016730">
    <property type="term" value="F:oxidoreductase activity, acting on iron-sulfur proteins as donors"/>
    <property type="evidence" value="ECO:0007669"/>
    <property type="project" value="InterPro"/>
</dbReference>
<dbReference type="GO" id="GO:0046872">
    <property type="term" value="F:metal ion binding"/>
    <property type="evidence" value="ECO:0007669"/>
    <property type="project" value="UniProtKB-KW"/>
</dbReference>
<comment type="function">
    <text evidence="2">Catalytic subunit of the ferredoxin-thioredoxin reductase (FTR), which catalyzes the two-electron reduction of thioredoxins by the electrons provided by reduced ferredoxin.</text>
</comment>
<dbReference type="PANTHER" id="PTHR35113:SF1">
    <property type="entry name" value="FERREDOXIN-THIOREDOXIN REDUCTASE CATALYTIC CHAIN, CHLOROPLASTIC"/>
    <property type="match status" value="1"/>
</dbReference>
<dbReference type="AlphaFoldDB" id="A0AAE3HCA8"/>
<evidence type="ECO:0000256" key="2">
    <source>
        <dbReference type="ARBA" id="ARBA00003945"/>
    </source>
</evidence>
<dbReference type="Proteomes" id="UP001206983">
    <property type="component" value="Unassembled WGS sequence"/>
</dbReference>
<comment type="similarity">
    <text evidence="3">Belongs to the ferredoxin thioredoxin reductase beta subunit family.</text>
</comment>
<protein>
    <recommendedName>
        <fullName evidence="4">ferredoxin:thioredoxin reductase</fullName>
        <ecNumber evidence="4">1.8.7.2</ecNumber>
    </recommendedName>
    <alternativeName>
        <fullName evidence="12">Ferredoxin-thioredoxin reductase subunit B</fullName>
    </alternativeName>
</protein>
<evidence type="ECO:0000256" key="11">
    <source>
        <dbReference type="ARBA" id="ARBA00026011"/>
    </source>
</evidence>
<evidence type="ECO:0000256" key="4">
    <source>
        <dbReference type="ARBA" id="ARBA00012358"/>
    </source>
</evidence>
<evidence type="ECO:0000256" key="12">
    <source>
        <dbReference type="ARBA" id="ARBA00030295"/>
    </source>
</evidence>
<evidence type="ECO:0000256" key="7">
    <source>
        <dbReference type="ARBA" id="ARBA00023002"/>
    </source>
</evidence>
<proteinExistence type="inferred from homology"/>
<comment type="catalytic activity">
    <reaction evidence="13">
        <text>[thioredoxin]-disulfide + 2 reduced [2Fe-2S]-[ferredoxin] + 2 H(+) = [thioredoxin]-dithiol + 2 oxidized [2Fe-2S]-[ferredoxin]</text>
        <dbReference type="Rhea" id="RHEA:42336"/>
        <dbReference type="Rhea" id="RHEA-COMP:10000"/>
        <dbReference type="Rhea" id="RHEA-COMP:10001"/>
        <dbReference type="Rhea" id="RHEA-COMP:10698"/>
        <dbReference type="Rhea" id="RHEA-COMP:10700"/>
        <dbReference type="ChEBI" id="CHEBI:15378"/>
        <dbReference type="ChEBI" id="CHEBI:29950"/>
        <dbReference type="ChEBI" id="CHEBI:33737"/>
        <dbReference type="ChEBI" id="CHEBI:33738"/>
        <dbReference type="ChEBI" id="CHEBI:50058"/>
        <dbReference type="EC" id="1.8.7.2"/>
    </reaction>
</comment>
<dbReference type="EC" id="1.8.7.2" evidence="4"/>
<evidence type="ECO:0000256" key="10">
    <source>
        <dbReference type="ARBA" id="ARBA00023157"/>
    </source>
</evidence>
<keyword evidence="10" id="KW-1015">Disulfide bond</keyword>
<dbReference type="SUPFAM" id="SSF57662">
    <property type="entry name" value="Ferredoxin thioredoxin reductase (FTR), catalytic beta chain"/>
    <property type="match status" value="1"/>
</dbReference>
<reference evidence="14 15" key="1">
    <citation type="journal article" date="2011" name="Appl. Environ. Microbiol.">
        <title>Methanogenic archaea isolated from Taiwan's Chelungpu fault.</title>
        <authorList>
            <person name="Wu S.Y."/>
            <person name="Lai M.C."/>
        </authorList>
    </citation>
    <scope>NUCLEOTIDE SEQUENCE [LARGE SCALE GENOMIC DNA]</scope>
    <source>
        <strain evidence="14 15">St545Mb</strain>
    </source>
</reference>
<name>A0AAE3HCA8_9EURY</name>
<dbReference type="PANTHER" id="PTHR35113">
    <property type="entry name" value="FERREDOXIN-THIOREDOXIN REDUCTASE CATALYTIC CHAIN, CHLOROPLASTIC"/>
    <property type="match status" value="1"/>
</dbReference>
<dbReference type="GO" id="GO:0051539">
    <property type="term" value="F:4 iron, 4 sulfur cluster binding"/>
    <property type="evidence" value="ECO:0007669"/>
    <property type="project" value="UniProtKB-KW"/>
</dbReference>
<keyword evidence="5" id="KW-0004">4Fe-4S</keyword>
<evidence type="ECO:0000256" key="13">
    <source>
        <dbReference type="ARBA" id="ARBA00048150"/>
    </source>
</evidence>
<dbReference type="RefSeq" id="WP_256623560.1">
    <property type="nucleotide sequence ID" value="NZ_JTEO01000006.1"/>
</dbReference>
<dbReference type="EMBL" id="JTEO01000006">
    <property type="protein sequence ID" value="MCQ6963640.1"/>
    <property type="molecule type" value="Genomic_DNA"/>
</dbReference>
<evidence type="ECO:0000313" key="15">
    <source>
        <dbReference type="Proteomes" id="UP001206983"/>
    </source>
</evidence>
<sequence length="92" mass="10590">MTHLKPIMEKTHAWATAYARRKGYKLNPDDEMVQLVVEGLAKNRAELGKQYCPCRIVSGDVEQDRKIICPCVYHHDEIKENGSCHCSLFFSH</sequence>
<evidence type="ECO:0000256" key="3">
    <source>
        <dbReference type="ARBA" id="ARBA00007941"/>
    </source>
</evidence>
<comment type="subunit">
    <text evidence="11">Heterodimer of subunit A (variable subunit) and subunit B (catalytic subunit). Heterodimeric FTR forms a complex with ferredoxin and thioredoxin.</text>
</comment>
<comment type="caution">
    <text evidence="14">The sequence shown here is derived from an EMBL/GenBank/DDBJ whole genome shotgun (WGS) entry which is preliminary data.</text>
</comment>
<gene>
    <name evidence="14" type="ORF">PV02_11295</name>
</gene>
<organism evidence="14 15">
    <name type="scientific">Methanolobus chelungpuianus</name>
    <dbReference type="NCBI Taxonomy" id="502115"/>
    <lineage>
        <taxon>Archaea</taxon>
        <taxon>Methanobacteriati</taxon>
        <taxon>Methanobacteriota</taxon>
        <taxon>Stenosarchaea group</taxon>
        <taxon>Methanomicrobia</taxon>
        <taxon>Methanosarcinales</taxon>
        <taxon>Methanosarcinaceae</taxon>
        <taxon>Methanolobus</taxon>
    </lineage>
</organism>
<dbReference type="InterPro" id="IPR004209">
    <property type="entry name" value="FTR_bsu"/>
</dbReference>
<keyword evidence="7" id="KW-0560">Oxidoreductase</keyword>
<keyword evidence="6" id="KW-0479">Metal-binding</keyword>
<keyword evidence="15" id="KW-1185">Reference proteome</keyword>
<keyword evidence="8" id="KW-0408">Iron</keyword>
<keyword evidence="9" id="KW-0411">Iron-sulfur</keyword>
<dbReference type="InterPro" id="IPR036644">
    <property type="entry name" value="FTR_bsu_sf"/>
</dbReference>
<comment type="cofactor">
    <cofactor evidence="1">
        <name>[4Fe-4S] cluster</name>
        <dbReference type="ChEBI" id="CHEBI:49883"/>
    </cofactor>
</comment>
<evidence type="ECO:0000256" key="8">
    <source>
        <dbReference type="ARBA" id="ARBA00023004"/>
    </source>
</evidence>